<dbReference type="AlphaFoldDB" id="A0A382NC10"/>
<protein>
    <submittedName>
        <fullName evidence="2">Uncharacterized protein</fullName>
    </submittedName>
</protein>
<evidence type="ECO:0000313" key="2">
    <source>
        <dbReference type="EMBL" id="SVC57875.1"/>
    </source>
</evidence>
<accession>A0A382NC10</accession>
<keyword evidence="1" id="KW-0812">Transmembrane</keyword>
<name>A0A382NC10_9ZZZZ</name>
<keyword evidence="1" id="KW-1133">Transmembrane helix</keyword>
<gene>
    <name evidence="2" type="ORF">METZ01_LOCUS310729</name>
</gene>
<dbReference type="EMBL" id="UINC01098960">
    <property type="protein sequence ID" value="SVC57875.1"/>
    <property type="molecule type" value="Genomic_DNA"/>
</dbReference>
<reference evidence="2" key="1">
    <citation type="submission" date="2018-05" db="EMBL/GenBank/DDBJ databases">
        <authorList>
            <person name="Lanie J.A."/>
            <person name="Ng W.-L."/>
            <person name="Kazmierczak K.M."/>
            <person name="Andrzejewski T.M."/>
            <person name="Davidsen T.M."/>
            <person name="Wayne K.J."/>
            <person name="Tettelin H."/>
            <person name="Glass J.I."/>
            <person name="Rusch D."/>
            <person name="Podicherti R."/>
            <person name="Tsui H.-C.T."/>
            <person name="Winkler M.E."/>
        </authorList>
    </citation>
    <scope>NUCLEOTIDE SEQUENCE</scope>
</reference>
<proteinExistence type="predicted"/>
<organism evidence="2">
    <name type="scientific">marine metagenome</name>
    <dbReference type="NCBI Taxonomy" id="408172"/>
    <lineage>
        <taxon>unclassified sequences</taxon>
        <taxon>metagenomes</taxon>
        <taxon>ecological metagenomes</taxon>
    </lineage>
</organism>
<evidence type="ECO:0000256" key="1">
    <source>
        <dbReference type="SAM" id="Phobius"/>
    </source>
</evidence>
<sequence length="57" mass="6062">MEILLVLIVVGYIVYRLIGHPIQSMKFVGGALGLLFLGVMGIIGMILLIVALGSMGF</sequence>
<keyword evidence="1" id="KW-0472">Membrane</keyword>
<feature type="transmembrane region" description="Helical" evidence="1">
    <location>
        <begin position="29"/>
        <end position="52"/>
    </location>
</feature>